<dbReference type="AlphaFoldDB" id="A0A3D9AJ94"/>
<accession>A0A3D9AJ94</accession>
<dbReference type="EMBL" id="QNVV01000044">
    <property type="protein sequence ID" value="REC41420.1"/>
    <property type="molecule type" value="Genomic_DNA"/>
</dbReference>
<comment type="caution">
    <text evidence="1">The sequence shown here is derived from an EMBL/GenBank/DDBJ whole genome shotgun (WGS) entry which is preliminary data.</text>
</comment>
<dbReference type="Gene3D" id="2.180.10.10">
    <property type="entry name" value="RHS repeat-associated core"/>
    <property type="match status" value="1"/>
</dbReference>
<evidence type="ECO:0000313" key="2">
    <source>
        <dbReference type="Proteomes" id="UP000256257"/>
    </source>
</evidence>
<evidence type="ECO:0000313" key="1">
    <source>
        <dbReference type="EMBL" id="REC41420.1"/>
    </source>
</evidence>
<sequence length="311" mass="35463">LNGNMTSHIDKNLKSISYNHLNLPNSFKSNSTGVFGNSTSYLYRADGTKLRKAYNYTKRGEFGETSEAQTVTDYLDGFQYTLEGYGLICVECPVPVPDLQFVPTSEGYFDFVKNKYIYNYTDHLGNVRLSYMKGVSGIEIIEENNYYPFGLKHGTDNPNVGNRAYQYKYNGKELQETGMYDYGARFYMPDLGRWGVVDPLAEVSRRFSPYTYVFNNPINFIDPDGRDGIRIIDKANKTITIKAVYYVQTEKSTFTNINKKEVSVKGYSSKEVGKMNKNVNSYLNDLKMSVSEGEYAGYTIKYDLQFKDGAL</sequence>
<dbReference type="PANTHER" id="PTHR32305:SF15">
    <property type="entry name" value="PROTEIN RHSA-RELATED"/>
    <property type="match status" value="1"/>
</dbReference>
<dbReference type="OrthoDB" id="2972467at2"/>
<feature type="non-terminal residue" evidence="1">
    <location>
        <position position="1"/>
    </location>
</feature>
<dbReference type="InterPro" id="IPR022385">
    <property type="entry name" value="Rhs_assc_core"/>
</dbReference>
<name>A0A3D9AJ94_9FLAO</name>
<dbReference type="NCBIfam" id="TIGR03696">
    <property type="entry name" value="Rhs_assc_core"/>
    <property type="match status" value="1"/>
</dbReference>
<keyword evidence="2" id="KW-1185">Reference proteome</keyword>
<organism evidence="1 2">
    <name type="scientific">Chryseobacterium pennipullorum</name>
    <dbReference type="NCBI Taxonomy" id="2258963"/>
    <lineage>
        <taxon>Bacteria</taxon>
        <taxon>Pseudomonadati</taxon>
        <taxon>Bacteroidota</taxon>
        <taxon>Flavobacteriia</taxon>
        <taxon>Flavobacteriales</taxon>
        <taxon>Weeksellaceae</taxon>
        <taxon>Chryseobacterium group</taxon>
        <taxon>Chryseobacterium</taxon>
    </lineage>
</organism>
<dbReference type="InterPro" id="IPR050708">
    <property type="entry name" value="T6SS_VgrG/RHS"/>
</dbReference>
<reference evidence="1 2" key="1">
    <citation type="submission" date="2018-06" db="EMBL/GenBank/DDBJ databases">
        <title>Novel Chryseobacterium species.</title>
        <authorList>
            <person name="Newman J."/>
            <person name="Hugo C."/>
            <person name="Oosthuizen L."/>
            <person name="Charimba G."/>
        </authorList>
    </citation>
    <scope>NUCLEOTIDE SEQUENCE [LARGE SCALE GENOMIC DNA]</scope>
    <source>
        <strain evidence="1 2">7_F195</strain>
    </source>
</reference>
<proteinExistence type="predicted"/>
<dbReference type="RefSeq" id="WP_133297689.1">
    <property type="nucleotide sequence ID" value="NZ_QNVV01000044.1"/>
</dbReference>
<dbReference type="PANTHER" id="PTHR32305">
    <property type="match status" value="1"/>
</dbReference>
<gene>
    <name evidence="1" type="ORF">DRF67_21265</name>
</gene>
<evidence type="ECO:0008006" key="3">
    <source>
        <dbReference type="Google" id="ProtNLM"/>
    </source>
</evidence>
<dbReference type="Proteomes" id="UP000256257">
    <property type="component" value="Unassembled WGS sequence"/>
</dbReference>
<protein>
    <recommendedName>
        <fullName evidence="3">RHS repeat-associated core domain-containing protein</fullName>
    </recommendedName>
</protein>